<feature type="non-terminal residue" evidence="7">
    <location>
        <position position="126"/>
    </location>
</feature>
<evidence type="ECO:0000256" key="1">
    <source>
        <dbReference type="ARBA" id="ARBA00004141"/>
    </source>
</evidence>
<evidence type="ECO:0000313" key="8">
    <source>
        <dbReference type="Proteomes" id="UP000005839"/>
    </source>
</evidence>
<name>A9DDG2_9GAMM</name>
<dbReference type="EMBL" id="ABIC01000024">
    <property type="protein sequence ID" value="EDQ00243.1"/>
    <property type="molecule type" value="Genomic_DNA"/>
</dbReference>
<dbReference type="Proteomes" id="UP000005839">
    <property type="component" value="Unassembled WGS sequence"/>
</dbReference>
<proteinExistence type="predicted"/>
<comment type="subcellular location">
    <subcellularLocation>
        <location evidence="1">Membrane</location>
        <topology evidence="1">Multi-pass membrane protein</topology>
    </subcellularLocation>
</comment>
<keyword evidence="2 5" id="KW-0812">Transmembrane</keyword>
<dbReference type="PANTHER" id="PTHR43310">
    <property type="entry name" value="SULFATE TRANSPORTER YBAR-RELATED"/>
    <property type="match status" value="1"/>
</dbReference>
<evidence type="ECO:0000259" key="6">
    <source>
        <dbReference type="Pfam" id="PF00916"/>
    </source>
</evidence>
<organism evidence="7 8">
    <name type="scientific">Shewanella benthica KT99</name>
    <dbReference type="NCBI Taxonomy" id="314608"/>
    <lineage>
        <taxon>Bacteria</taxon>
        <taxon>Pseudomonadati</taxon>
        <taxon>Pseudomonadota</taxon>
        <taxon>Gammaproteobacteria</taxon>
        <taxon>Alteromonadales</taxon>
        <taxon>Shewanellaceae</taxon>
        <taxon>Shewanella</taxon>
    </lineage>
</organism>
<evidence type="ECO:0000256" key="5">
    <source>
        <dbReference type="SAM" id="Phobius"/>
    </source>
</evidence>
<dbReference type="PANTHER" id="PTHR43310:SF1">
    <property type="entry name" value="SULFATE TRANSPORTER YBAR-RELATED"/>
    <property type="match status" value="1"/>
</dbReference>
<dbReference type="Pfam" id="PF00916">
    <property type="entry name" value="Sulfate_transp"/>
    <property type="match status" value="1"/>
</dbReference>
<dbReference type="InterPro" id="IPR011547">
    <property type="entry name" value="SLC26A/SulP_dom"/>
</dbReference>
<comment type="caution">
    <text evidence="7">The sequence shown here is derived from an EMBL/GenBank/DDBJ whole genome shotgun (WGS) entry which is preliminary data.</text>
</comment>
<protein>
    <submittedName>
        <fullName evidence="7">Sulfate transporter</fullName>
    </submittedName>
</protein>
<sequence>MFDLIRHKTASHRADLLSGLTVALALVPEAVAFAFVAGVDPMVGLYAAFIMGLITALIGGRPGMISGATGAMAVVMVALVADHGVAYLFAAVVLAGMIQVSFGLLNLGKFIRIVPYPVMIGSSTAS</sequence>
<keyword evidence="4 5" id="KW-0472">Membrane</keyword>
<feature type="transmembrane region" description="Helical" evidence="5">
    <location>
        <begin position="87"/>
        <end position="107"/>
    </location>
</feature>
<feature type="transmembrane region" description="Helical" evidence="5">
    <location>
        <begin position="42"/>
        <end position="59"/>
    </location>
</feature>
<dbReference type="GO" id="GO:0016020">
    <property type="term" value="C:membrane"/>
    <property type="evidence" value="ECO:0007669"/>
    <property type="project" value="UniProtKB-SubCell"/>
</dbReference>
<gene>
    <name evidence="7" type="ORF">KT99_05002</name>
</gene>
<accession>A9DDG2</accession>
<evidence type="ECO:0000256" key="2">
    <source>
        <dbReference type="ARBA" id="ARBA00022692"/>
    </source>
</evidence>
<evidence type="ECO:0000256" key="4">
    <source>
        <dbReference type="ARBA" id="ARBA00023136"/>
    </source>
</evidence>
<keyword evidence="8" id="KW-1185">Reference proteome</keyword>
<evidence type="ECO:0000313" key="7">
    <source>
        <dbReference type="EMBL" id="EDQ00243.1"/>
    </source>
</evidence>
<reference evidence="7 8" key="1">
    <citation type="submission" date="2007-10" db="EMBL/GenBank/DDBJ databases">
        <authorList>
            <person name="Yayanos A."/>
            <person name="Ferriera S."/>
            <person name="Johnson J."/>
            <person name="Kravitz S."/>
            <person name="Halpern A."/>
            <person name="Remington K."/>
            <person name="Beeson K."/>
            <person name="Tran B."/>
            <person name="Rogers Y.-H."/>
            <person name="Friedman R."/>
            <person name="Venter J.C."/>
        </authorList>
    </citation>
    <scope>NUCLEOTIDE SEQUENCE [LARGE SCALE GENOMIC DNA]</scope>
    <source>
        <strain evidence="7 8">KT99</strain>
    </source>
</reference>
<feature type="transmembrane region" description="Helical" evidence="5">
    <location>
        <begin position="64"/>
        <end position="81"/>
    </location>
</feature>
<dbReference type="AlphaFoldDB" id="A9DDG2"/>
<keyword evidence="3 5" id="KW-1133">Transmembrane helix</keyword>
<dbReference type="RefSeq" id="WP_005500484.1">
    <property type="nucleotide sequence ID" value="NZ_ABIC01000024.1"/>
</dbReference>
<dbReference type="STRING" id="314608.KT99_05002"/>
<dbReference type="InterPro" id="IPR052706">
    <property type="entry name" value="Membrane-Transporter-like"/>
</dbReference>
<feature type="domain" description="SLC26A/SulP transporter" evidence="6">
    <location>
        <begin position="14"/>
        <end position="124"/>
    </location>
</feature>
<evidence type="ECO:0000256" key="3">
    <source>
        <dbReference type="ARBA" id="ARBA00022989"/>
    </source>
</evidence>